<evidence type="ECO:0000259" key="2">
    <source>
        <dbReference type="Pfam" id="PF13460"/>
    </source>
</evidence>
<dbReference type="Pfam" id="PF13460">
    <property type="entry name" value="NAD_binding_10"/>
    <property type="match status" value="1"/>
</dbReference>
<dbReference type="EMBL" id="QGMK01000214">
    <property type="protein sequence ID" value="TVY83241.1"/>
    <property type="molecule type" value="Genomic_DNA"/>
</dbReference>
<dbReference type="OrthoDB" id="63935at2759"/>
<evidence type="ECO:0000256" key="1">
    <source>
        <dbReference type="ARBA" id="ARBA00038376"/>
    </source>
</evidence>
<proteinExistence type="inferred from homology"/>
<dbReference type="SUPFAM" id="SSF51735">
    <property type="entry name" value="NAD(P)-binding Rossmann-fold domains"/>
    <property type="match status" value="1"/>
</dbReference>
<evidence type="ECO:0000313" key="4">
    <source>
        <dbReference type="Proteomes" id="UP000469558"/>
    </source>
</evidence>
<dbReference type="PANTHER" id="PTHR43355:SF2">
    <property type="entry name" value="FLAVIN REDUCTASE (NADPH)"/>
    <property type="match status" value="1"/>
</dbReference>
<dbReference type="GO" id="GO:0042602">
    <property type="term" value="F:riboflavin reductase (NADPH) activity"/>
    <property type="evidence" value="ECO:0007669"/>
    <property type="project" value="TreeGrafter"/>
</dbReference>
<dbReference type="GO" id="GO:0004074">
    <property type="term" value="F:biliverdin reductase [NAD(P)H] activity"/>
    <property type="evidence" value="ECO:0007669"/>
    <property type="project" value="TreeGrafter"/>
</dbReference>
<name>A0A8T9CCF8_9HELO</name>
<accession>A0A8T9CCF8</accession>
<sequence length="254" mass="26979">MAPIKDIAFFGATGGCAGACLARCLEAGYNCTALVRTPEKLTTLLADHGVSPETISSNLTMITGNIKVPADIAQTILPTTEILVSGIGSVPVWNKGALMPSIQDPTLCQVGMSTLLQVLRARKSAVKPLLVVVSTTGISKFGRDYPLAVLPIYKWMLHTPHLDKKAMEDMVIEAVRTEEGKDAVIGEYAILRPSLLTGGTVSGKVRAEVEDGKVASNAMGYSISRRDVGGYMFEEVIEKHSGPSGSGRIISVTY</sequence>
<dbReference type="AlphaFoldDB" id="A0A8T9CCF8"/>
<feature type="domain" description="NAD(P)-binding" evidence="2">
    <location>
        <begin position="11"/>
        <end position="234"/>
    </location>
</feature>
<keyword evidence="4" id="KW-1185">Reference proteome</keyword>
<comment type="caution">
    <text evidence="3">The sequence shown here is derived from an EMBL/GenBank/DDBJ whole genome shotgun (WGS) entry which is preliminary data.</text>
</comment>
<dbReference type="InterPro" id="IPR016040">
    <property type="entry name" value="NAD(P)-bd_dom"/>
</dbReference>
<gene>
    <name evidence="3" type="ORF">LSUE1_G001183</name>
</gene>
<dbReference type="Gene3D" id="3.40.50.720">
    <property type="entry name" value="NAD(P)-binding Rossmann-like Domain"/>
    <property type="match status" value="1"/>
</dbReference>
<evidence type="ECO:0000313" key="3">
    <source>
        <dbReference type="EMBL" id="TVY83241.1"/>
    </source>
</evidence>
<reference evidence="3 4" key="1">
    <citation type="submission" date="2018-05" db="EMBL/GenBank/DDBJ databases">
        <title>Genome sequencing and assembly of the regulated plant pathogen Lachnellula willkommii and related sister species for the development of diagnostic species identification markers.</title>
        <authorList>
            <person name="Giroux E."/>
            <person name="Bilodeau G."/>
        </authorList>
    </citation>
    <scope>NUCLEOTIDE SEQUENCE [LARGE SCALE GENOMIC DNA]</scope>
    <source>
        <strain evidence="3 4">CBS 268.59</strain>
    </source>
</reference>
<dbReference type="Proteomes" id="UP000469558">
    <property type="component" value="Unassembled WGS sequence"/>
</dbReference>
<protein>
    <recommendedName>
        <fullName evidence="2">NAD(P)-binding domain-containing protein</fullName>
    </recommendedName>
</protein>
<comment type="similarity">
    <text evidence="1">Belongs to the avfA family.</text>
</comment>
<organism evidence="3 4">
    <name type="scientific">Lachnellula suecica</name>
    <dbReference type="NCBI Taxonomy" id="602035"/>
    <lineage>
        <taxon>Eukaryota</taxon>
        <taxon>Fungi</taxon>
        <taxon>Dikarya</taxon>
        <taxon>Ascomycota</taxon>
        <taxon>Pezizomycotina</taxon>
        <taxon>Leotiomycetes</taxon>
        <taxon>Helotiales</taxon>
        <taxon>Lachnaceae</taxon>
        <taxon>Lachnellula</taxon>
    </lineage>
</organism>
<dbReference type="InterPro" id="IPR051606">
    <property type="entry name" value="Polyketide_Oxido-like"/>
</dbReference>
<dbReference type="InterPro" id="IPR036291">
    <property type="entry name" value="NAD(P)-bd_dom_sf"/>
</dbReference>
<dbReference type="PANTHER" id="PTHR43355">
    <property type="entry name" value="FLAVIN REDUCTASE (NADPH)"/>
    <property type="match status" value="1"/>
</dbReference>